<dbReference type="AlphaFoldDB" id="A0A7C8ME90"/>
<dbReference type="Gene3D" id="1.20.58.320">
    <property type="entry name" value="TPR-like"/>
    <property type="match status" value="1"/>
</dbReference>
<dbReference type="Gene3D" id="1.25.40.10">
    <property type="entry name" value="Tetratricopeptide repeat domain"/>
    <property type="match status" value="1"/>
</dbReference>
<organism evidence="1 2">
    <name type="scientific">Massariosphaeria phaeospora</name>
    <dbReference type="NCBI Taxonomy" id="100035"/>
    <lineage>
        <taxon>Eukaryota</taxon>
        <taxon>Fungi</taxon>
        <taxon>Dikarya</taxon>
        <taxon>Ascomycota</taxon>
        <taxon>Pezizomycotina</taxon>
        <taxon>Dothideomycetes</taxon>
        <taxon>Pleosporomycetidae</taxon>
        <taxon>Pleosporales</taxon>
        <taxon>Pleosporales incertae sedis</taxon>
        <taxon>Massariosphaeria</taxon>
    </lineage>
</organism>
<evidence type="ECO:0008006" key="3">
    <source>
        <dbReference type="Google" id="ProtNLM"/>
    </source>
</evidence>
<gene>
    <name evidence="1" type="ORF">BDV95DRAFT_563612</name>
</gene>
<dbReference type="OrthoDB" id="414698at2759"/>
<evidence type="ECO:0000313" key="2">
    <source>
        <dbReference type="Proteomes" id="UP000481861"/>
    </source>
</evidence>
<reference evidence="1 2" key="1">
    <citation type="submission" date="2020-01" db="EMBL/GenBank/DDBJ databases">
        <authorList>
            <consortium name="DOE Joint Genome Institute"/>
            <person name="Haridas S."/>
            <person name="Albert R."/>
            <person name="Binder M."/>
            <person name="Bloem J."/>
            <person name="Labutti K."/>
            <person name="Salamov A."/>
            <person name="Andreopoulos B."/>
            <person name="Baker S.E."/>
            <person name="Barry K."/>
            <person name="Bills G."/>
            <person name="Bluhm B.H."/>
            <person name="Cannon C."/>
            <person name="Castanera R."/>
            <person name="Culley D.E."/>
            <person name="Daum C."/>
            <person name="Ezra D."/>
            <person name="Gonzalez J.B."/>
            <person name="Henrissat B."/>
            <person name="Kuo A."/>
            <person name="Liang C."/>
            <person name="Lipzen A."/>
            <person name="Lutzoni F."/>
            <person name="Magnuson J."/>
            <person name="Mondo S."/>
            <person name="Nolan M."/>
            <person name="Ohm R."/>
            <person name="Pangilinan J."/>
            <person name="Park H.-J.H."/>
            <person name="Ramirez L."/>
            <person name="Alfaro M."/>
            <person name="Sun H."/>
            <person name="Tritt A."/>
            <person name="Yoshinaga Y."/>
            <person name="Zwiers L.-H.L."/>
            <person name="Turgeon B.G."/>
            <person name="Goodwin S.B."/>
            <person name="Spatafora J.W."/>
            <person name="Crous P.W."/>
            <person name="Grigoriev I.V."/>
        </authorList>
    </citation>
    <scope>NUCLEOTIDE SEQUENCE [LARGE SCALE GENOMIC DNA]</scope>
    <source>
        <strain evidence="1 2">CBS 611.86</strain>
    </source>
</reference>
<name>A0A7C8ME90_9PLEO</name>
<keyword evidence="2" id="KW-1185">Reference proteome</keyword>
<comment type="caution">
    <text evidence="1">The sequence shown here is derived from an EMBL/GenBank/DDBJ whole genome shotgun (WGS) entry which is preliminary data.</text>
</comment>
<dbReference type="Pfam" id="PF06041">
    <property type="entry name" value="DUF924"/>
    <property type="match status" value="1"/>
</dbReference>
<sequence>MLIKSIVRSNLPRRLFSYSTLHRRPMSTFTLNKDLFNASLYSNLRNVWFEGWEPNDQEFRGDVVKKWFLGTPEEKLAFDTTCRENFAPALDSIGPDKFPNPTAEPFLREIQDAVQNSPANEAAEAARTALSLVLLLDQIPRNIFRTDDGLVKVYTHYDKIAYSLMTALMASDSPLPRPDLHPQWRKSGAYRMWFYLPFIHTEDTKEHDRVDEILATFKTEIDKEDGHEATRIFLQKSQESGKEHRDILDRFGRYPHRNTPLGRASTDEEKRFLAEGGATFGVGQQKKGM</sequence>
<evidence type="ECO:0000313" key="1">
    <source>
        <dbReference type="EMBL" id="KAF2874801.1"/>
    </source>
</evidence>
<protein>
    <recommendedName>
        <fullName evidence="3">DUF924-domain-containing protein</fullName>
    </recommendedName>
</protein>
<dbReference type="Proteomes" id="UP000481861">
    <property type="component" value="Unassembled WGS sequence"/>
</dbReference>
<dbReference type="InterPro" id="IPR011990">
    <property type="entry name" value="TPR-like_helical_dom_sf"/>
</dbReference>
<proteinExistence type="predicted"/>
<dbReference type="EMBL" id="JAADJZ010000005">
    <property type="protein sequence ID" value="KAF2874801.1"/>
    <property type="molecule type" value="Genomic_DNA"/>
</dbReference>
<dbReference type="SUPFAM" id="SSF48452">
    <property type="entry name" value="TPR-like"/>
    <property type="match status" value="1"/>
</dbReference>
<accession>A0A7C8ME90</accession>
<dbReference type="InterPro" id="IPR010323">
    <property type="entry name" value="DUF924"/>
</dbReference>